<name>A0A4P9XK89_9FUNG</name>
<feature type="non-terminal residue" evidence="13">
    <location>
        <position position="1"/>
    </location>
</feature>
<dbReference type="CDD" id="cd06141">
    <property type="entry name" value="WRN_exo"/>
    <property type="match status" value="1"/>
</dbReference>
<evidence type="ECO:0000313" key="14">
    <source>
        <dbReference type="Proteomes" id="UP000271241"/>
    </source>
</evidence>
<dbReference type="SUPFAM" id="SSF53098">
    <property type="entry name" value="Ribonuclease H-like"/>
    <property type="match status" value="1"/>
</dbReference>
<keyword evidence="6" id="KW-0460">Magnesium</keyword>
<dbReference type="Gene3D" id="3.30.420.10">
    <property type="entry name" value="Ribonuclease H-like superfamily/Ribonuclease H"/>
    <property type="match status" value="1"/>
</dbReference>
<evidence type="ECO:0000256" key="7">
    <source>
        <dbReference type="ARBA" id="ARBA00023242"/>
    </source>
</evidence>
<evidence type="ECO:0000259" key="12">
    <source>
        <dbReference type="SMART" id="SM00474"/>
    </source>
</evidence>
<feature type="transmembrane region" description="Helical" evidence="11">
    <location>
        <begin position="48"/>
        <end position="68"/>
    </location>
</feature>
<feature type="compositionally biased region" description="Low complexity" evidence="10">
    <location>
        <begin position="352"/>
        <end position="363"/>
    </location>
</feature>
<dbReference type="AlphaFoldDB" id="A0A4P9XK89"/>
<evidence type="ECO:0000256" key="8">
    <source>
        <dbReference type="ARBA" id="ARBA00040531"/>
    </source>
</evidence>
<accession>A0A4P9XK89</accession>
<dbReference type="GO" id="GO:0006139">
    <property type="term" value="P:nucleobase-containing compound metabolic process"/>
    <property type="evidence" value="ECO:0007669"/>
    <property type="project" value="InterPro"/>
</dbReference>
<keyword evidence="11" id="KW-0812">Transmembrane</keyword>
<reference evidence="14" key="1">
    <citation type="journal article" date="2018" name="Nat. Microbiol.">
        <title>Leveraging single-cell genomics to expand the fungal tree of life.</title>
        <authorList>
            <person name="Ahrendt S.R."/>
            <person name="Quandt C.A."/>
            <person name="Ciobanu D."/>
            <person name="Clum A."/>
            <person name="Salamov A."/>
            <person name="Andreopoulos B."/>
            <person name="Cheng J.F."/>
            <person name="Woyke T."/>
            <person name="Pelin A."/>
            <person name="Henrissat B."/>
            <person name="Reynolds N.K."/>
            <person name="Benny G.L."/>
            <person name="Smith M.E."/>
            <person name="James T.Y."/>
            <person name="Grigoriev I.V."/>
        </authorList>
    </citation>
    <scope>NUCLEOTIDE SEQUENCE [LARGE SCALE GENOMIC DNA]</scope>
    <source>
        <strain evidence="14">RSA 1356</strain>
    </source>
</reference>
<dbReference type="PANTHER" id="PTHR13620">
    <property type="entry name" value="3-5 EXONUCLEASE"/>
    <property type="match status" value="1"/>
</dbReference>
<evidence type="ECO:0000256" key="4">
    <source>
        <dbReference type="ARBA" id="ARBA00022801"/>
    </source>
</evidence>
<dbReference type="GO" id="GO:0003676">
    <property type="term" value="F:nucleic acid binding"/>
    <property type="evidence" value="ECO:0007669"/>
    <property type="project" value="InterPro"/>
</dbReference>
<evidence type="ECO:0000256" key="5">
    <source>
        <dbReference type="ARBA" id="ARBA00022839"/>
    </source>
</evidence>
<feature type="region of interest" description="Disordered" evidence="10">
    <location>
        <begin position="320"/>
        <end position="397"/>
    </location>
</feature>
<dbReference type="GO" id="GO:0046872">
    <property type="term" value="F:metal ion binding"/>
    <property type="evidence" value="ECO:0007669"/>
    <property type="project" value="UniProtKB-KW"/>
</dbReference>
<feature type="compositionally biased region" description="Low complexity" evidence="10">
    <location>
        <begin position="324"/>
        <end position="339"/>
    </location>
</feature>
<feature type="transmembrane region" description="Helical" evidence="11">
    <location>
        <begin position="15"/>
        <end position="36"/>
    </location>
</feature>
<comment type="subcellular location">
    <subcellularLocation>
        <location evidence="1">Nucleus</location>
    </subcellularLocation>
</comment>
<keyword evidence="7" id="KW-0539">Nucleus</keyword>
<dbReference type="InterPro" id="IPR012337">
    <property type="entry name" value="RNaseH-like_sf"/>
</dbReference>
<dbReference type="GO" id="GO:0008408">
    <property type="term" value="F:3'-5' exonuclease activity"/>
    <property type="evidence" value="ECO:0007669"/>
    <property type="project" value="InterPro"/>
</dbReference>
<evidence type="ECO:0000256" key="6">
    <source>
        <dbReference type="ARBA" id="ARBA00022842"/>
    </source>
</evidence>
<dbReference type="Pfam" id="PF01612">
    <property type="entry name" value="DNA_pol_A_exo1"/>
    <property type="match status" value="1"/>
</dbReference>
<keyword evidence="2" id="KW-0540">Nuclease</keyword>
<dbReference type="SMART" id="SM00474">
    <property type="entry name" value="35EXOc"/>
    <property type="match status" value="1"/>
</dbReference>
<proteinExistence type="predicted"/>
<organism evidence="13 14">
    <name type="scientific">Thamnocephalis sphaerospora</name>
    <dbReference type="NCBI Taxonomy" id="78915"/>
    <lineage>
        <taxon>Eukaryota</taxon>
        <taxon>Fungi</taxon>
        <taxon>Fungi incertae sedis</taxon>
        <taxon>Zoopagomycota</taxon>
        <taxon>Zoopagomycotina</taxon>
        <taxon>Zoopagomycetes</taxon>
        <taxon>Zoopagales</taxon>
        <taxon>Sigmoideomycetaceae</taxon>
        <taxon>Thamnocephalis</taxon>
    </lineage>
</organism>
<evidence type="ECO:0000256" key="1">
    <source>
        <dbReference type="ARBA" id="ARBA00004123"/>
    </source>
</evidence>
<keyword evidence="11" id="KW-1133">Transmembrane helix</keyword>
<evidence type="ECO:0000256" key="3">
    <source>
        <dbReference type="ARBA" id="ARBA00022723"/>
    </source>
</evidence>
<dbReference type="OrthoDB" id="1920326at2759"/>
<keyword evidence="3" id="KW-0479">Metal-binding</keyword>
<feature type="domain" description="3'-5' exonuclease" evidence="12">
    <location>
        <begin position="97"/>
        <end position="276"/>
    </location>
</feature>
<gene>
    <name evidence="13" type="ORF">THASP1DRAFT_25451</name>
</gene>
<dbReference type="Proteomes" id="UP000271241">
    <property type="component" value="Unassembled WGS sequence"/>
</dbReference>
<evidence type="ECO:0000256" key="9">
    <source>
        <dbReference type="ARBA" id="ARBA00042761"/>
    </source>
</evidence>
<dbReference type="InterPro" id="IPR036397">
    <property type="entry name" value="RNaseH_sf"/>
</dbReference>
<evidence type="ECO:0000256" key="2">
    <source>
        <dbReference type="ARBA" id="ARBA00022722"/>
    </source>
</evidence>
<dbReference type="PANTHER" id="PTHR13620:SF109">
    <property type="entry name" value="3'-5' EXONUCLEASE"/>
    <property type="match status" value="1"/>
</dbReference>
<evidence type="ECO:0000256" key="10">
    <source>
        <dbReference type="SAM" id="MobiDB-lite"/>
    </source>
</evidence>
<protein>
    <recommendedName>
        <fullName evidence="8">3'-5' exonuclease</fullName>
    </recommendedName>
    <alternativeName>
        <fullName evidence="9">Werner Syndrome-like exonuclease</fullName>
    </alternativeName>
</protein>
<evidence type="ECO:0000256" key="11">
    <source>
        <dbReference type="SAM" id="Phobius"/>
    </source>
</evidence>
<dbReference type="InterPro" id="IPR002562">
    <property type="entry name" value="3'-5'_exonuclease_dom"/>
</dbReference>
<keyword evidence="5" id="KW-0269">Exonuclease</keyword>
<dbReference type="InterPro" id="IPR051132">
    <property type="entry name" value="3-5_Exonuclease_domain"/>
</dbReference>
<sequence>HAAADSPAFAHRGTLLKLAAFSLSAALVPILTYFYTLDYFGGSSTKSAIAAVVAANVIMFGYVAVAFAEDRAESKQKLEPASSRRVHHVQAVPWFHIHLRPDSAEEEEDILESDASTKYISYRHDKDAYEIKYARTCASAERALSQLSKTIALLHLFHMESFPGALRTFLEDASLHKAGVNVTGDATRLSRDYGVKPVGLVELGVNARQRVSDLAGIRRPTLAMLTEELLGKTLEKGPVRVGNWERTNLTEEQREYAANDAYVCYKIYRRLEVLKSPLTTVEEDKKKTAAILASAKEGTCATTEAADMTSLKQQVTASLGAEPTASAASKSGSTKESTAPAEVPIIEHDEGSAAAKTTSLKAARVPDDLAEAAKPLTRQKAVRQSTKARKGTAEAPDACSATEVGNDKVLVPAKPAVTEVTTTKSAPRRGRPPKTAALISMSTVPGPKGMVSDAAAVKAFGVSATASAATTRKHSSTVA</sequence>
<dbReference type="EMBL" id="KZ992938">
    <property type="protein sequence ID" value="RKP06172.1"/>
    <property type="molecule type" value="Genomic_DNA"/>
</dbReference>
<dbReference type="GO" id="GO:0005634">
    <property type="term" value="C:nucleus"/>
    <property type="evidence" value="ECO:0007669"/>
    <property type="project" value="UniProtKB-SubCell"/>
</dbReference>
<keyword evidence="11" id="KW-0472">Membrane</keyword>
<keyword evidence="4" id="KW-0378">Hydrolase</keyword>
<keyword evidence="14" id="KW-1185">Reference proteome</keyword>
<dbReference type="STRING" id="78915.A0A4P9XK89"/>
<evidence type="ECO:0000313" key="13">
    <source>
        <dbReference type="EMBL" id="RKP06172.1"/>
    </source>
</evidence>